<accession>A0A425DKC8</accession>
<dbReference type="PRINTS" id="PR00503">
    <property type="entry name" value="BROMODOMAIN"/>
</dbReference>
<dbReference type="Pfam" id="PF00439">
    <property type="entry name" value="Bromodomain"/>
    <property type="match status" value="1"/>
</dbReference>
<dbReference type="InterPro" id="IPR001487">
    <property type="entry name" value="Bromodomain"/>
</dbReference>
<evidence type="ECO:0000313" key="17">
    <source>
        <dbReference type="EMBL" id="RQM29754.1"/>
    </source>
</evidence>
<comment type="subcellular location">
    <subcellularLocation>
        <location evidence="1">Endoplasmic reticulum membrane</location>
        <topology evidence="1">Multi-pass membrane protein</topology>
    </subcellularLocation>
</comment>
<evidence type="ECO:0000256" key="13">
    <source>
        <dbReference type="ARBA" id="ARBA00025707"/>
    </source>
</evidence>
<dbReference type="VEuPathDB" id="FungiDB:H257_08016"/>
<keyword evidence="12" id="KW-1208">Phospholipid metabolism</keyword>
<evidence type="ECO:0000256" key="2">
    <source>
        <dbReference type="ARBA" id="ARBA00005189"/>
    </source>
</evidence>
<keyword evidence="5 15" id="KW-0812">Transmembrane</keyword>
<dbReference type="SUPFAM" id="SSF47370">
    <property type="entry name" value="Bromodomain"/>
    <property type="match status" value="1"/>
</dbReference>
<evidence type="ECO:0000256" key="4">
    <source>
        <dbReference type="ARBA" id="ARBA00022679"/>
    </source>
</evidence>
<evidence type="ECO:0000256" key="11">
    <source>
        <dbReference type="ARBA" id="ARBA00023209"/>
    </source>
</evidence>
<organism evidence="17 18">
    <name type="scientific">Aphanomyces astaci</name>
    <name type="common">Crayfish plague agent</name>
    <dbReference type="NCBI Taxonomy" id="112090"/>
    <lineage>
        <taxon>Eukaryota</taxon>
        <taxon>Sar</taxon>
        <taxon>Stramenopiles</taxon>
        <taxon>Oomycota</taxon>
        <taxon>Saprolegniomycetes</taxon>
        <taxon>Saprolegniales</taxon>
        <taxon>Verrucalvaceae</taxon>
        <taxon>Aphanomyces</taxon>
    </lineage>
</organism>
<evidence type="ECO:0000256" key="3">
    <source>
        <dbReference type="ARBA" id="ARBA00022516"/>
    </source>
</evidence>
<name>A0A425DKC8_APHAT</name>
<sequence>MHSPMQSLHRGVSSIWFLAHVTGWWGKMCMFRDWRFCWVLGIGFELLELIFQCIIPDFQECWWDSLFMDLLGANFLGMCLGRLTLKYLETKEYDWSGKRSEQRGYFSRAISQFTPFSWSRYDWEVFSSAKRFFMVLVALFVCLFSELNAFFLLTTLSIPKDSNLNKYRLAVMFMLGIPAAAEYYEFVTDPKCYRLGQNAWMMCCIIVFEMLVWVKFSEGLEQMTSPPFDVVAPLVTFSVLFSLMDEGNHSTSDATGESAWLPGVKALHKELMAHALAWPFLEPVDPIKLNIPTYFQIIEQPMDFGTMQAKLQGSSSAANDVEGDDGMAGAFGGSSVAINYTSLDEYKQDLFLVFRNAIKFNADDGREESVGYVHPFLCERNSMTDVACDLAISQNDCDSML</sequence>
<keyword evidence="11" id="KW-0594">Phospholipid biosynthesis</keyword>
<gene>
    <name evidence="17" type="ORF">B5M09_001093</name>
</gene>
<feature type="transmembrane region" description="Helical" evidence="15">
    <location>
        <begin position="167"/>
        <end position="186"/>
    </location>
</feature>
<proteinExistence type="predicted"/>
<keyword evidence="6" id="KW-0256">Endoplasmic reticulum</keyword>
<evidence type="ECO:0000256" key="8">
    <source>
        <dbReference type="ARBA" id="ARBA00023098"/>
    </source>
</evidence>
<keyword evidence="7 15" id="KW-1133">Transmembrane helix</keyword>
<dbReference type="InterPro" id="IPR004277">
    <property type="entry name" value="PSS"/>
</dbReference>
<dbReference type="Gene3D" id="1.20.920.10">
    <property type="entry name" value="Bromodomain-like"/>
    <property type="match status" value="1"/>
</dbReference>
<evidence type="ECO:0000256" key="5">
    <source>
        <dbReference type="ARBA" id="ARBA00022692"/>
    </source>
</evidence>
<keyword evidence="8" id="KW-0443">Lipid metabolism</keyword>
<evidence type="ECO:0000256" key="1">
    <source>
        <dbReference type="ARBA" id="ARBA00004477"/>
    </source>
</evidence>
<evidence type="ECO:0000256" key="14">
    <source>
        <dbReference type="PROSITE-ProRule" id="PRU00035"/>
    </source>
</evidence>
<dbReference type="GO" id="GO:0005789">
    <property type="term" value="C:endoplasmic reticulum membrane"/>
    <property type="evidence" value="ECO:0007669"/>
    <property type="project" value="UniProtKB-SubCell"/>
</dbReference>
<dbReference type="AlphaFoldDB" id="A0A425DKC8"/>
<dbReference type="VEuPathDB" id="FungiDB:H257_08017"/>
<dbReference type="Pfam" id="PF03034">
    <property type="entry name" value="PSS"/>
    <property type="match status" value="1"/>
</dbReference>
<feature type="transmembrane region" description="Helical" evidence="15">
    <location>
        <begin position="133"/>
        <end position="155"/>
    </location>
</feature>
<evidence type="ECO:0000256" key="9">
    <source>
        <dbReference type="ARBA" id="ARBA00023117"/>
    </source>
</evidence>
<dbReference type="PANTHER" id="PTHR15362">
    <property type="entry name" value="PHOSPHATIDYLINOSITOL SYNTHASE"/>
    <property type="match status" value="1"/>
</dbReference>
<reference evidence="17" key="1">
    <citation type="submission" date="2018-07" db="EMBL/GenBank/DDBJ databases">
        <title>Annotation of Aphanomyces astaci genome assembly.</title>
        <authorList>
            <person name="Studholme D.J."/>
        </authorList>
    </citation>
    <scope>NUCLEOTIDE SEQUENCE [LARGE SCALE GENOMIC DNA]</scope>
    <source>
        <strain evidence="17">Pc</strain>
    </source>
</reference>
<comment type="caution">
    <text evidence="17">The sequence shown here is derived from an EMBL/GenBank/DDBJ whole genome shotgun (WGS) entry which is preliminary data.</text>
</comment>
<evidence type="ECO:0000256" key="10">
    <source>
        <dbReference type="ARBA" id="ARBA00023136"/>
    </source>
</evidence>
<evidence type="ECO:0000256" key="7">
    <source>
        <dbReference type="ARBA" id="ARBA00022989"/>
    </source>
</evidence>
<keyword evidence="4" id="KW-0808">Transferase</keyword>
<dbReference type="Proteomes" id="UP000284702">
    <property type="component" value="Unassembled WGS sequence"/>
</dbReference>
<feature type="transmembrane region" description="Helical" evidence="15">
    <location>
        <begin position="198"/>
        <end position="216"/>
    </location>
</feature>
<keyword evidence="18" id="KW-1185">Reference proteome</keyword>
<comment type="pathway">
    <text evidence="2">Lipid metabolism.</text>
</comment>
<dbReference type="SMART" id="SM00297">
    <property type="entry name" value="BROMO"/>
    <property type="match status" value="1"/>
</dbReference>
<protein>
    <recommendedName>
        <fullName evidence="16">Bromo domain-containing protein</fullName>
    </recommendedName>
</protein>
<feature type="transmembrane region" description="Helical" evidence="15">
    <location>
        <begin position="36"/>
        <end position="55"/>
    </location>
</feature>
<evidence type="ECO:0000256" key="6">
    <source>
        <dbReference type="ARBA" id="ARBA00022824"/>
    </source>
</evidence>
<feature type="transmembrane region" description="Helical" evidence="15">
    <location>
        <begin position="67"/>
        <end position="85"/>
    </location>
</feature>
<comment type="pathway">
    <text evidence="13">Phospholipid metabolism.</text>
</comment>
<dbReference type="EMBL" id="MZMZ02001180">
    <property type="protein sequence ID" value="RQM29754.1"/>
    <property type="molecule type" value="Genomic_DNA"/>
</dbReference>
<keyword evidence="3" id="KW-0444">Lipid biosynthesis</keyword>
<keyword evidence="10 15" id="KW-0472">Membrane</keyword>
<evidence type="ECO:0000313" key="18">
    <source>
        <dbReference type="Proteomes" id="UP000284702"/>
    </source>
</evidence>
<evidence type="ECO:0000259" key="16">
    <source>
        <dbReference type="PROSITE" id="PS50014"/>
    </source>
</evidence>
<dbReference type="InterPro" id="IPR036427">
    <property type="entry name" value="Bromodomain-like_sf"/>
</dbReference>
<dbReference type="PANTHER" id="PTHR15362:SF7">
    <property type="entry name" value="PHOSPHATIDYLSERINE SYNTHASE 2"/>
    <property type="match status" value="1"/>
</dbReference>
<feature type="domain" description="Bromo" evidence="16">
    <location>
        <begin position="272"/>
        <end position="368"/>
    </location>
</feature>
<evidence type="ECO:0000256" key="15">
    <source>
        <dbReference type="SAM" id="Phobius"/>
    </source>
</evidence>
<dbReference type="PROSITE" id="PS50014">
    <property type="entry name" value="BROMODOMAIN_2"/>
    <property type="match status" value="1"/>
</dbReference>
<dbReference type="GO" id="GO:0106245">
    <property type="term" value="F:L-serine-phosphatidylethanolamine phosphatidyltransferase activity"/>
    <property type="evidence" value="ECO:0007669"/>
    <property type="project" value="InterPro"/>
</dbReference>
<evidence type="ECO:0000256" key="12">
    <source>
        <dbReference type="ARBA" id="ARBA00023264"/>
    </source>
</evidence>
<keyword evidence="9 14" id="KW-0103">Bromodomain</keyword>
<dbReference type="GO" id="GO:0006659">
    <property type="term" value="P:phosphatidylserine biosynthetic process"/>
    <property type="evidence" value="ECO:0007669"/>
    <property type="project" value="InterPro"/>
</dbReference>